<gene>
    <name evidence="1" type="ORF">SFMTTN_1243</name>
</gene>
<organism evidence="1 2">
    <name type="scientific">Sulfuriferula multivorans</name>
    <dbReference type="NCBI Taxonomy" id="1559896"/>
    <lineage>
        <taxon>Bacteria</taxon>
        <taxon>Pseudomonadati</taxon>
        <taxon>Pseudomonadota</taxon>
        <taxon>Betaproteobacteria</taxon>
        <taxon>Nitrosomonadales</taxon>
        <taxon>Sulfuricellaceae</taxon>
        <taxon>Sulfuriferula</taxon>
    </lineage>
</organism>
<evidence type="ECO:0000313" key="1">
    <source>
        <dbReference type="EMBL" id="GBL45436.1"/>
    </source>
</evidence>
<comment type="caution">
    <text evidence="1">The sequence shown here is derived from an EMBL/GenBank/DDBJ whole genome shotgun (WGS) entry which is preliminary data.</text>
</comment>
<keyword evidence="2" id="KW-1185">Reference proteome</keyword>
<dbReference type="EMBL" id="BGOW01000010">
    <property type="protein sequence ID" value="GBL45436.1"/>
    <property type="molecule type" value="Genomic_DNA"/>
</dbReference>
<reference evidence="1 2" key="1">
    <citation type="journal article" date="2019" name="Front. Microbiol.">
        <title>Genomes of Neutrophilic Sulfur-Oxidizing Chemolithoautotrophs Representing 9 Proteobacterial Species From 8 Genera.</title>
        <authorList>
            <person name="Watanabe T."/>
            <person name="Kojima H."/>
            <person name="Umezawa K."/>
            <person name="Hori C."/>
            <person name="Takasuka T.E."/>
            <person name="Kato Y."/>
            <person name="Fukui M."/>
        </authorList>
    </citation>
    <scope>NUCLEOTIDE SEQUENCE [LARGE SCALE GENOMIC DNA]</scope>
    <source>
        <strain evidence="1 2">TTN</strain>
    </source>
</reference>
<sequence>MSQRIANQGFSDFIQCSLSFSPLALLNLGAERHQRATND</sequence>
<accession>A0A401JCZ6</accession>
<protein>
    <submittedName>
        <fullName evidence="1">Uncharacterized protein</fullName>
    </submittedName>
</protein>
<name>A0A401JCZ6_9PROT</name>
<proteinExistence type="predicted"/>
<dbReference type="Proteomes" id="UP000286806">
    <property type="component" value="Unassembled WGS sequence"/>
</dbReference>
<dbReference type="AlphaFoldDB" id="A0A401JCZ6"/>
<evidence type="ECO:0000313" key="2">
    <source>
        <dbReference type="Proteomes" id="UP000286806"/>
    </source>
</evidence>